<feature type="transmembrane region" description="Helical" evidence="9">
    <location>
        <begin position="237"/>
        <end position="256"/>
    </location>
</feature>
<keyword evidence="6 9" id="KW-1133">Transmembrane helix</keyword>
<proteinExistence type="inferred from homology"/>
<feature type="domain" description="ABC transmembrane type-1" evidence="10">
    <location>
        <begin position="76"/>
        <end position="256"/>
    </location>
</feature>
<comment type="similarity">
    <text evidence="2 9">Belongs to the binding-protein-dependent transport system permease family.</text>
</comment>
<keyword evidence="7 9" id="KW-0472">Membrane</keyword>
<feature type="transmembrane region" description="Helical" evidence="9">
    <location>
        <begin position="142"/>
        <end position="161"/>
    </location>
</feature>
<dbReference type="Pfam" id="PF00528">
    <property type="entry name" value="BPD_transp_1"/>
    <property type="match status" value="1"/>
</dbReference>
<keyword evidence="4" id="KW-1003">Cell membrane</keyword>
<evidence type="ECO:0000313" key="11">
    <source>
        <dbReference type="EMBL" id="KKB80500.1"/>
    </source>
</evidence>
<dbReference type="Proteomes" id="UP000033514">
    <property type="component" value="Unassembled WGS sequence"/>
</dbReference>
<comment type="function">
    <text evidence="8">Probably part of an ABC transporter complex. Probably responsible for the translocation of the substrate across the membrane.</text>
</comment>
<dbReference type="InterPro" id="IPR035906">
    <property type="entry name" value="MetI-like_sf"/>
</dbReference>
<keyword evidence="5 9" id="KW-0812">Transmembrane</keyword>
<comment type="subcellular location">
    <subcellularLocation>
        <location evidence="1 9">Cell membrane</location>
        <topology evidence="1 9">Multi-pass membrane protein</topology>
    </subcellularLocation>
</comment>
<evidence type="ECO:0000256" key="3">
    <source>
        <dbReference type="ARBA" id="ARBA00022448"/>
    </source>
</evidence>
<evidence type="ECO:0000256" key="4">
    <source>
        <dbReference type="ARBA" id="ARBA00022475"/>
    </source>
</evidence>
<evidence type="ECO:0000256" key="1">
    <source>
        <dbReference type="ARBA" id="ARBA00004651"/>
    </source>
</evidence>
<dbReference type="InterPro" id="IPR000515">
    <property type="entry name" value="MetI-like"/>
</dbReference>
<feature type="transmembrane region" description="Helical" evidence="9">
    <location>
        <begin position="182"/>
        <end position="203"/>
    </location>
</feature>
<evidence type="ECO:0000313" key="12">
    <source>
        <dbReference type="Proteomes" id="UP000033514"/>
    </source>
</evidence>
<dbReference type="STRING" id="361041.VW35_08085"/>
<reference evidence="11 12" key="1">
    <citation type="submission" date="2015-03" db="EMBL/GenBank/DDBJ databases">
        <authorList>
            <person name="Hassan Y.I."/>
            <person name="Lepp D."/>
            <person name="Zhou T."/>
        </authorList>
    </citation>
    <scope>NUCLEOTIDE SEQUENCE [LARGE SCALE GENOMIC DNA]</scope>
    <source>
        <strain evidence="11 12">GH2-10</strain>
    </source>
</reference>
<dbReference type="PROSITE" id="PS50928">
    <property type="entry name" value="ABC_TM1"/>
    <property type="match status" value="1"/>
</dbReference>
<accession>A0A0F5LDY3</accession>
<organism evidence="11 12">
    <name type="scientific">Devosia soli</name>
    <dbReference type="NCBI Taxonomy" id="361041"/>
    <lineage>
        <taxon>Bacteria</taxon>
        <taxon>Pseudomonadati</taxon>
        <taxon>Pseudomonadota</taxon>
        <taxon>Alphaproteobacteria</taxon>
        <taxon>Hyphomicrobiales</taxon>
        <taxon>Devosiaceae</taxon>
        <taxon>Devosia</taxon>
    </lineage>
</organism>
<gene>
    <name evidence="11" type="ORF">VW35_08085</name>
</gene>
<evidence type="ECO:0000256" key="5">
    <source>
        <dbReference type="ARBA" id="ARBA00022692"/>
    </source>
</evidence>
<dbReference type="GO" id="GO:0042918">
    <property type="term" value="P:alkanesulfonate transmembrane transport"/>
    <property type="evidence" value="ECO:0007669"/>
    <property type="project" value="UniProtKB-ARBA"/>
</dbReference>
<dbReference type="CDD" id="cd06261">
    <property type="entry name" value="TM_PBP2"/>
    <property type="match status" value="1"/>
</dbReference>
<dbReference type="PANTHER" id="PTHR30151:SF0">
    <property type="entry name" value="ABC TRANSPORTER PERMEASE PROTEIN MJ0413-RELATED"/>
    <property type="match status" value="1"/>
</dbReference>
<evidence type="ECO:0000259" key="10">
    <source>
        <dbReference type="PROSITE" id="PS50928"/>
    </source>
</evidence>
<evidence type="ECO:0000256" key="2">
    <source>
        <dbReference type="ARBA" id="ARBA00009306"/>
    </source>
</evidence>
<dbReference type="PANTHER" id="PTHR30151">
    <property type="entry name" value="ALKANE SULFONATE ABC TRANSPORTER-RELATED, MEMBRANE SUBUNIT"/>
    <property type="match status" value="1"/>
</dbReference>
<dbReference type="FunFam" id="1.10.3720.10:FF:000003">
    <property type="entry name" value="Aliphatic sulfonate ABC transporter permease"/>
    <property type="match status" value="1"/>
</dbReference>
<protein>
    <submittedName>
        <fullName evidence="11">Nitrate transport permease nrtB</fullName>
    </submittedName>
</protein>
<evidence type="ECO:0000256" key="6">
    <source>
        <dbReference type="ARBA" id="ARBA00022989"/>
    </source>
</evidence>
<feature type="transmembrane region" description="Helical" evidence="9">
    <location>
        <begin position="84"/>
        <end position="106"/>
    </location>
</feature>
<dbReference type="GO" id="GO:0005886">
    <property type="term" value="C:plasma membrane"/>
    <property type="evidence" value="ECO:0007669"/>
    <property type="project" value="UniProtKB-SubCell"/>
</dbReference>
<evidence type="ECO:0000256" key="7">
    <source>
        <dbReference type="ARBA" id="ARBA00023136"/>
    </source>
</evidence>
<keyword evidence="3 9" id="KW-0813">Transport</keyword>
<sequence>MDRRQSRRKKGLLRLRQPIPDRVFTTAGLVVPVVLVLLWFAVTALGLVKPLFLPSPLAILEEAWRQISTGILFEDAAVSSYRIIVGWLSAAVLAIPVGILMGNFRLFEGALEPLISTVRYMPIVALIPLTILWAGIGDEQKILILFLGTFFQMTLMVMDNVKNIDVNLIRAGQTLGFSNTEILWRIILPAALPAIWDTCRITIGWTWTYLVVAELVAAQSGLGRRIMDAQRYLATDTIIFGTLFIGLLGLLTDYAFKRTGRSLFRWTADR</sequence>
<keyword evidence="12" id="KW-1185">Reference proteome</keyword>
<dbReference type="Gene3D" id="1.10.3720.10">
    <property type="entry name" value="MetI-like"/>
    <property type="match status" value="1"/>
</dbReference>
<comment type="caution">
    <text evidence="11">The sequence shown here is derived from an EMBL/GenBank/DDBJ whole genome shotgun (WGS) entry which is preliminary data.</text>
</comment>
<feature type="transmembrane region" description="Helical" evidence="9">
    <location>
        <begin position="23"/>
        <end position="48"/>
    </location>
</feature>
<dbReference type="EMBL" id="LAJG01000014">
    <property type="protein sequence ID" value="KKB80500.1"/>
    <property type="molecule type" value="Genomic_DNA"/>
</dbReference>
<name>A0A0F5LDY3_9HYPH</name>
<dbReference type="SUPFAM" id="SSF161098">
    <property type="entry name" value="MetI-like"/>
    <property type="match status" value="1"/>
</dbReference>
<evidence type="ECO:0000256" key="9">
    <source>
        <dbReference type="RuleBase" id="RU363032"/>
    </source>
</evidence>
<feature type="transmembrane region" description="Helical" evidence="9">
    <location>
        <begin position="118"/>
        <end position="136"/>
    </location>
</feature>
<dbReference type="PATRIC" id="fig|361041.3.peg.958"/>
<evidence type="ECO:0000256" key="8">
    <source>
        <dbReference type="ARBA" id="ARBA00056719"/>
    </source>
</evidence>
<dbReference type="AlphaFoldDB" id="A0A0F5LDY3"/>